<dbReference type="PRINTS" id="PR00786">
    <property type="entry name" value="NEPRILYSIN"/>
</dbReference>
<feature type="domain" description="Peptidase M13 N-terminal" evidence="10">
    <location>
        <begin position="43"/>
        <end position="419"/>
    </location>
</feature>
<accession>A0A8J3E139</accession>
<evidence type="ECO:0000256" key="4">
    <source>
        <dbReference type="ARBA" id="ARBA00022723"/>
    </source>
</evidence>
<evidence type="ECO:0000256" key="3">
    <source>
        <dbReference type="ARBA" id="ARBA00022670"/>
    </source>
</evidence>
<reference evidence="11" key="2">
    <citation type="submission" date="2020-09" db="EMBL/GenBank/DDBJ databases">
        <authorList>
            <person name="Sun Q."/>
            <person name="Zhou Y."/>
        </authorList>
    </citation>
    <scope>NUCLEOTIDE SEQUENCE</scope>
    <source>
        <strain evidence="11">CGMCC 1.15725</strain>
    </source>
</reference>
<gene>
    <name evidence="11" type="primary">pepO</name>
    <name evidence="11" type="ORF">GCM10011611_11700</name>
</gene>
<dbReference type="AlphaFoldDB" id="A0A8J3E139"/>
<comment type="cofactor">
    <cofactor evidence="1">
        <name>Zn(2+)</name>
        <dbReference type="ChEBI" id="CHEBI:29105"/>
    </cofactor>
</comment>
<keyword evidence="7" id="KW-0482">Metalloprotease</keyword>
<proteinExistence type="inferred from homology"/>
<comment type="caution">
    <text evidence="11">The sequence shown here is derived from an EMBL/GenBank/DDBJ whole genome shotgun (WGS) entry which is preliminary data.</text>
</comment>
<dbReference type="SUPFAM" id="SSF55486">
    <property type="entry name" value="Metalloproteases ('zincins'), catalytic domain"/>
    <property type="match status" value="1"/>
</dbReference>
<organism evidence="11 12">
    <name type="scientific">Aliidongia dinghuensis</name>
    <dbReference type="NCBI Taxonomy" id="1867774"/>
    <lineage>
        <taxon>Bacteria</taxon>
        <taxon>Pseudomonadati</taxon>
        <taxon>Pseudomonadota</taxon>
        <taxon>Alphaproteobacteria</taxon>
        <taxon>Rhodospirillales</taxon>
        <taxon>Dongiaceae</taxon>
        <taxon>Aliidongia</taxon>
    </lineage>
</organism>
<dbReference type="Proteomes" id="UP000646365">
    <property type="component" value="Unassembled WGS sequence"/>
</dbReference>
<dbReference type="GO" id="GO:0016485">
    <property type="term" value="P:protein processing"/>
    <property type="evidence" value="ECO:0007669"/>
    <property type="project" value="TreeGrafter"/>
</dbReference>
<name>A0A8J3E139_9PROT</name>
<dbReference type="CDD" id="cd08662">
    <property type="entry name" value="M13"/>
    <property type="match status" value="1"/>
</dbReference>
<dbReference type="GO" id="GO:0004222">
    <property type="term" value="F:metalloendopeptidase activity"/>
    <property type="evidence" value="ECO:0007669"/>
    <property type="project" value="InterPro"/>
</dbReference>
<keyword evidence="5" id="KW-0378">Hydrolase</keyword>
<dbReference type="EMBL" id="BMJQ01000002">
    <property type="protein sequence ID" value="GGF07890.1"/>
    <property type="molecule type" value="Genomic_DNA"/>
</dbReference>
<dbReference type="InterPro" id="IPR024079">
    <property type="entry name" value="MetalloPept_cat_dom_sf"/>
</dbReference>
<keyword evidence="6" id="KW-0862">Zinc</keyword>
<dbReference type="Pfam" id="PF05649">
    <property type="entry name" value="Peptidase_M13_N"/>
    <property type="match status" value="1"/>
</dbReference>
<comment type="similarity">
    <text evidence="2">Belongs to the peptidase M13 family.</text>
</comment>
<keyword evidence="8" id="KW-0732">Signal</keyword>
<feature type="signal peptide" evidence="8">
    <location>
        <begin position="1"/>
        <end position="21"/>
    </location>
</feature>
<dbReference type="Gene3D" id="1.10.1380.10">
    <property type="entry name" value="Neutral endopeptidase , domain2"/>
    <property type="match status" value="1"/>
</dbReference>
<protein>
    <submittedName>
        <fullName evidence="11">Metallopeptidase</fullName>
    </submittedName>
</protein>
<dbReference type="PANTHER" id="PTHR11733:SF167">
    <property type="entry name" value="FI17812P1-RELATED"/>
    <property type="match status" value="1"/>
</dbReference>
<keyword evidence="4" id="KW-0479">Metal-binding</keyword>
<evidence type="ECO:0000313" key="12">
    <source>
        <dbReference type="Proteomes" id="UP000646365"/>
    </source>
</evidence>
<dbReference type="PROSITE" id="PS51885">
    <property type="entry name" value="NEPRILYSIN"/>
    <property type="match status" value="1"/>
</dbReference>
<reference evidence="11" key="1">
    <citation type="journal article" date="2014" name="Int. J. Syst. Evol. Microbiol.">
        <title>Complete genome sequence of Corynebacterium casei LMG S-19264T (=DSM 44701T), isolated from a smear-ripened cheese.</title>
        <authorList>
            <consortium name="US DOE Joint Genome Institute (JGI-PGF)"/>
            <person name="Walter F."/>
            <person name="Albersmeier A."/>
            <person name="Kalinowski J."/>
            <person name="Ruckert C."/>
        </authorList>
    </citation>
    <scope>NUCLEOTIDE SEQUENCE</scope>
    <source>
        <strain evidence="11">CGMCC 1.15725</strain>
    </source>
</reference>
<dbReference type="InterPro" id="IPR018497">
    <property type="entry name" value="Peptidase_M13_C"/>
</dbReference>
<keyword evidence="3" id="KW-0645">Protease</keyword>
<feature type="domain" description="Peptidase M13 C-terminal" evidence="9">
    <location>
        <begin position="471"/>
        <end position="677"/>
    </location>
</feature>
<dbReference type="GO" id="GO:0005886">
    <property type="term" value="C:plasma membrane"/>
    <property type="evidence" value="ECO:0007669"/>
    <property type="project" value="TreeGrafter"/>
</dbReference>
<dbReference type="Gene3D" id="3.40.390.10">
    <property type="entry name" value="Collagenase (Catalytic Domain)"/>
    <property type="match status" value="1"/>
</dbReference>
<evidence type="ECO:0000256" key="7">
    <source>
        <dbReference type="ARBA" id="ARBA00023049"/>
    </source>
</evidence>
<dbReference type="Pfam" id="PF01431">
    <property type="entry name" value="Peptidase_M13"/>
    <property type="match status" value="1"/>
</dbReference>
<feature type="chain" id="PRO_5035234651" evidence="8">
    <location>
        <begin position="22"/>
        <end position="678"/>
    </location>
</feature>
<evidence type="ECO:0000256" key="8">
    <source>
        <dbReference type="SAM" id="SignalP"/>
    </source>
</evidence>
<dbReference type="InterPro" id="IPR000718">
    <property type="entry name" value="Peptidase_M13"/>
</dbReference>
<evidence type="ECO:0000313" key="11">
    <source>
        <dbReference type="EMBL" id="GGF07890.1"/>
    </source>
</evidence>
<sequence>MRRSLLLPALILASVSTAASAQAVVPTAEDGLMVGAIDPAVSPCQDFYAHACNGWLKANPIPPDQTSWDADSQLVESNRAKLKAILERAAADPTPATKRIGDYWAACMDESAIEAKGIEPLRPELDGIAAVTERRDLAPLVAHLHLIGTDVLFSFGSDQDFRDATKVIAEVDQAGLGLPDRDYYLKKGKEADQTRAAYVAHVERLFELLGEPAAQAARDADTVMAFETALARASLSTVRRRDPSAVYHKGPRSELDRLVPDFDWAAYLLGVGSPDFDALNVAAPDFLAAVERLLVTTPVEDVKTYLRAHLLAHAADMLPARFVEESFDFYGRTLTGAKELRPRWKRCVGFTDGDLGEDLGRIYVEDAFGAEGKARILALVKNLKAAFAQDIAGLGWMGAETKQKALHKLEVMAEKIGYPDKWRDYSALEIQRDDALGNRFRGATFEFRRQLAKIDKPVDKDEWYMSPPTVNAYYDDQRNDINFPAGILQPPNFDAHWDDAINYGAIGATIGHEMTHGFDDSGRLFDADGNLANWWTKKDAANYHARSECIAREYAGFSPLPGVKLDGHLTLGENTADNGGTRLALMALRKALAAPDRNSHTPQKIDGYTPDQRFFLAYAQSWCTNQTPASARLQALTDPHSTASFRVNGVVANMPEFAHAFSCRPGTPMAPAKSCRVW</sequence>
<evidence type="ECO:0000259" key="9">
    <source>
        <dbReference type="Pfam" id="PF01431"/>
    </source>
</evidence>
<evidence type="ECO:0000256" key="2">
    <source>
        <dbReference type="ARBA" id="ARBA00007357"/>
    </source>
</evidence>
<dbReference type="GO" id="GO:0046872">
    <property type="term" value="F:metal ion binding"/>
    <property type="evidence" value="ECO:0007669"/>
    <property type="project" value="UniProtKB-KW"/>
</dbReference>
<dbReference type="PANTHER" id="PTHR11733">
    <property type="entry name" value="ZINC METALLOPROTEASE FAMILY M13 NEPRILYSIN-RELATED"/>
    <property type="match status" value="1"/>
</dbReference>
<evidence type="ECO:0000259" key="10">
    <source>
        <dbReference type="Pfam" id="PF05649"/>
    </source>
</evidence>
<evidence type="ECO:0000256" key="6">
    <source>
        <dbReference type="ARBA" id="ARBA00022833"/>
    </source>
</evidence>
<evidence type="ECO:0000256" key="5">
    <source>
        <dbReference type="ARBA" id="ARBA00022801"/>
    </source>
</evidence>
<dbReference type="RefSeq" id="WP_229743515.1">
    <property type="nucleotide sequence ID" value="NZ_BMJQ01000002.1"/>
</dbReference>
<dbReference type="InterPro" id="IPR008753">
    <property type="entry name" value="Peptidase_M13_N"/>
</dbReference>
<evidence type="ECO:0000256" key="1">
    <source>
        <dbReference type="ARBA" id="ARBA00001947"/>
    </source>
</evidence>
<dbReference type="InterPro" id="IPR042089">
    <property type="entry name" value="Peptidase_M13_dom_2"/>
</dbReference>
<keyword evidence="12" id="KW-1185">Reference proteome</keyword>